<proteinExistence type="predicted"/>
<gene>
    <name evidence="2" type="ORF">BGL52_01000</name>
    <name evidence="3" type="ORF">RWA16_01010</name>
</gene>
<dbReference type="Proteomes" id="UP000195609">
    <property type="component" value="Chromosome"/>
</dbReference>
<reference evidence="2 4" key="1">
    <citation type="journal article" date="2017" name="Front. Immunol.">
        <title>Complete Genome Sequence of Lactobacillus casei LC5, a Potential Probiotics for Atopic Dermatitis.</title>
        <authorList>
            <person name="Kang J."/>
            <person name="Chung W.H."/>
            <person name="Lim T.J."/>
            <person name="Whon T.W."/>
            <person name="Lim S."/>
            <person name="Nam Y.D."/>
        </authorList>
    </citation>
    <scope>NUCLEOTIDE SEQUENCE [LARGE SCALE GENOMIC DNA]</scope>
    <source>
        <strain evidence="2 4">LC5</strain>
    </source>
</reference>
<protein>
    <submittedName>
        <fullName evidence="2">Uncharacterized protein</fullName>
    </submittedName>
</protein>
<reference evidence="3 5" key="2">
    <citation type="submission" date="2023-09" db="EMBL/GenBank/DDBJ databases">
        <title>Genomic characteristic of L. casei group strains isolated from clinical sources.</title>
        <authorList>
            <person name="Jarocki P."/>
        </authorList>
    </citation>
    <scope>NUCLEOTIDE SEQUENCE [LARGE SCALE GENOMIC DNA]</scope>
    <source>
        <strain evidence="3 5">LMG 24099</strain>
    </source>
</reference>
<dbReference type="RefSeq" id="WP_049170107.1">
    <property type="nucleotide sequence ID" value="NZ_CP017065.1"/>
</dbReference>
<keyword evidence="1" id="KW-0732">Signal</keyword>
<organism evidence="2 4">
    <name type="scientific">Lacticaseibacillus casei</name>
    <name type="common">Lactobacillus casei</name>
    <dbReference type="NCBI Taxonomy" id="1582"/>
    <lineage>
        <taxon>Bacteria</taxon>
        <taxon>Bacillati</taxon>
        <taxon>Bacillota</taxon>
        <taxon>Bacilli</taxon>
        <taxon>Lactobacillales</taxon>
        <taxon>Lactobacillaceae</taxon>
        <taxon>Lacticaseibacillus</taxon>
    </lineage>
</organism>
<feature type="signal peptide" evidence="1">
    <location>
        <begin position="1"/>
        <end position="30"/>
    </location>
</feature>
<dbReference type="Proteomes" id="UP001303564">
    <property type="component" value="Chromosome"/>
</dbReference>
<evidence type="ECO:0000313" key="3">
    <source>
        <dbReference type="EMBL" id="WNX27761.1"/>
    </source>
</evidence>
<accession>A0AAN1C5Z7</accession>
<sequence length="239" mass="26015">MSNAIRLTTLAIVSALVTTPLIESVVPVQAAEVVESTTVQNTPEAGKTIVARTEIQRDFLAMQDEITNQLDVLNGKYVYDFNTIEKIVEKFDFATLNKETGSNFSAKNFLTVAINDINSTRLPRRTKRGRYYNYNGTAEGWNYRRSFYDTWKSKAVAQQLNNAARDFGYFGPGIGGALALAAGPVGAAMGAAFAGSSAFTSWYAGGLASSITYNNTGAGVVVDINKYTQAYSVFDQKKF</sequence>
<evidence type="ECO:0000256" key="1">
    <source>
        <dbReference type="SAM" id="SignalP"/>
    </source>
</evidence>
<evidence type="ECO:0000313" key="2">
    <source>
        <dbReference type="EMBL" id="ARY90411.1"/>
    </source>
</evidence>
<dbReference type="AlphaFoldDB" id="A0AAN1C5Z7"/>
<name>A0AAN1C5Z7_LACCA</name>
<dbReference type="EMBL" id="CP136128">
    <property type="protein sequence ID" value="WNX27761.1"/>
    <property type="molecule type" value="Genomic_DNA"/>
</dbReference>
<evidence type="ECO:0000313" key="4">
    <source>
        <dbReference type="Proteomes" id="UP000195609"/>
    </source>
</evidence>
<evidence type="ECO:0000313" key="5">
    <source>
        <dbReference type="Proteomes" id="UP001303564"/>
    </source>
</evidence>
<feature type="chain" id="PRO_5043019471" evidence="1">
    <location>
        <begin position="31"/>
        <end position="239"/>
    </location>
</feature>
<dbReference type="EMBL" id="CP017065">
    <property type="protein sequence ID" value="ARY90411.1"/>
    <property type="molecule type" value="Genomic_DNA"/>
</dbReference>
<keyword evidence="5" id="KW-1185">Reference proteome</keyword>